<sequence>MAKTAFESILLSFQRFPFWLRLLYCLEPWKIENFWHF</sequence>
<evidence type="ECO:0000313" key="2">
    <source>
        <dbReference type="Proteomes" id="UP000035800"/>
    </source>
</evidence>
<accession>A0A097ET27</accession>
<dbReference type="Proteomes" id="UP000035800">
    <property type="component" value="Chromosome II"/>
</dbReference>
<proteinExistence type="predicted"/>
<protein>
    <submittedName>
        <fullName evidence="1">Uncharacterized protein</fullName>
    </submittedName>
</protein>
<dbReference type="KEGG" id="lst:LSS_23215"/>
<reference evidence="1 2" key="2">
    <citation type="journal article" date="2014" name="Emerg. Microbes Infect.">
        <title>Potential impact on kidney infection: a whole-genome analysis of Leptospira santarosai serovar Shermani.</title>
        <authorList>
            <person name="Chou L.F."/>
            <person name="Chen T.W."/>
            <person name="Ko Y.C."/>
            <person name="Pan M.J."/>
            <person name="Tian Y.C."/>
            <person name="Chiu C.H."/>
            <person name="Tang P."/>
            <person name="Hung C.C."/>
            <person name="Yang C.W."/>
        </authorList>
    </citation>
    <scope>NUCLEOTIDE SEQUENCE</scope>
    <source>
        <strain evidence="1 2">LT 821</strain>
    </source>
</reference>
<name>A0A097ET27_9LEPT</name>
<gene>
    <name evidence="1" type="ORF">LSS_23215</name>
</gene>
<dbReference type="EMBL" id="CP006695">
    <property type="protein sequence ID" value="AIT11114.1"/>
    <property type="molecule type" value="Genomic_DNA"/>
</dbReference>
<dbReference type="AlphaFoldDB" id="A0A097ET27"/>
<reference evidence="1 2" key="1">
    <citation type="journal article" date="2012" name="Gene">
        <title>Sequence of Leptospira santarosai serovar Shermani genome and prediction of virulence-associated genes.</title>
        <authorList>
            <person name="Chou L.F."/>
            <person name="Chen Y.T."/>
            <person name="Lu C.W."/>
            <person name="Ko Y.C."/>
            <person name="Tang C.Y."/>
            <person name="Pan M.J."/>
            <person name="Tian Y.C."/>
            <person name="Chiu C.H."/>
            <person name="Hung C.C."/>
            <person name="Yang C.W."/>
        </authorList>
    </citation>
    <scope>NUCLEOTIDE SEQUENCE [LARGE SCALE GENOMIC DNA]</scope>
    <source>
        <strain evidence="1">LT 821</strain>
    </source>
</reference>
<evidence type="ECO:0000313" key="1">
    <source>
        <dbReference type="EMBL" id="AIT11114.1"/>
    </source>
</evidence>
<organism evidence="1 2">
    <name type="scientific">Leptospira santarosai serovar Shermani str. LT 821</name>
    <dbReference type="NCBI Taxonomy" id="758847"/>
    <lineage>
        <taxon>Bacteria</taxon>
        <taxon>Pseudomonadati</taxon>
        <taxon>Spirochaetota</taxon>
        <taxon>Spirochaetia</taxon>
        <taxon>Leptospirales</taxon>
        <taxon>Leptospiraceae</taxon>
        <taxon>Leptospira</taxon>
    </lineage>
</organism>